<dbReference type="EMBL" id="BSYR01000010">
    <property type="protein sequence ID" value="GMI71089.1"/>
    <property type="molecule type" value="Genomic_DNA"/>
</dbReference>
<sequence>MCHRRWLDPDHRFRTDKHSFDGTEEHRSAPSPPTGSDVSRQLEALNETGDGPWKKKSIFFSLPYWEHQLLRHNLDVMHIEKNICDNILGTLIGQEGKNKDTYKS</sequence>
<feature type="compositionally biased region" description="Basic and acidic residues" evidence="1">
    <location>
        <begin position="1"/>
        <end position="28"/>
    </location>
</feature>
<name>A0A9W7LNJ5_HIBTR</name>
<dbReference type="PANTHER" id="PTHR10775">
    <property type="entry name" value="OS08G0208400 PROTEIN"/>
    <property type="match status" value="1"/>
</dbReference>
<feature type="region of interest" description="Disordered" evidence="1">
    <location>
        <begin position="1"/>
        <end position="41"/>
    </location>
</feature>
<dbReference type="InterPro" id="IPR004242">
    <property type="entry name" value="Transposase_21"/>
</dbReference>
<comment type="caution">
    <text evidence="2">The sequence shown here is derived from an EMBL/GenBank/DDBJ whole genome shotgun (WGS) entry which is preliminary data.</text>
</comment>
<keyword evidence="3" id="KW-1185">Reference proteome</keyword>
<dbReference type="Proteomes" id="UP001165190">
    <property type="component" value="Unassembled WGS sequence"/>
</dbReference>
<reference evidence="2" key="1">
    <citation type="submission" date="2023-05" db="EMBL/GenBank/DDBJ databases">
        <title>Genome and transcriptome analyses reveal genes involved in the formation of fine ridges on petal epidermal cells in Hibiscus trionum.</title>
        <authorList>
            <person name="Koshimizu S."/>
            <person name="Masuda S."/>
            <person name="Ishii T."/>
            <person name="Shirasu K."/>
            <person name="Hoshino A."/>
            <person name="Arita M."/>
        </authorList>
    </citation>
    <scope>NUCLEOTIDE SEQUENCE</scope>
    <source>
        <strain evidence="2">Hamamatsu line</strain>
    </source>
</reference>
<gene>
    <name evidence="2" type="ORF">HRI_000778200</name>
</gene>
<dbReference type="PANTHER" id="PTHR10775:SF185">
    <property type="entry name" value="OS08G0208400 PROTEIN"/>
    <property type="match status" value="1"/>
</dbReference>
<evidence type="ECO:0000313" key="2">
    <source>
        <dbReference type="EMBL" id="GMI71089.1"/>
    </source>
</evidence>
<dbReference type="OrthoDB" id="994664at2759"/>
<organism evidence="2 3">
    <name type="scientific">Hibiscus trionum</name>
    <name type="common">Flower of an hour</name>
    <dbReference type="NCBI Taxonomy" id="183268"/>
    <lineage>
        <taxon>Eukaryota</taxon>
        <taxon>Viridiplantae</taxon>
        <taxon>Streptophyta</taxon>
        <taxon>Embryophyta</taxon>
        <taxon>Tracheophyta</taxon>
        <taxon>Spermatophyta</taxon>
        <taxon>Magnoliopsida</taxon>
        <taxon>eudicotyledons</taxon>
        <taxon>Gunneridae</taxon>
        <taxon>Pentapetalae</taxon>
        <taxon>rosids</taxon>
        <taxon>malvids</taxon>
        <taxon>Malvales</taxon>
        <taxon>Malvaceae</taxon>
        <taxon>Malvoideae</taxon>
        <taxon>Hibiscus</taxon>
    </lineage>
</organism>
<proteinExistence type="predicted"/>
<protein>
    <submittedName>
        <fullName evidence="2">Uncharacterized protein</fullName>
    </submittedName>
</protein>
<dbReference type="AlphaFoldDB" id="A0A9W7LNJ5"/>
<evidence type="ECO:0000313" key="3">
    <source>
        <dbReference type="Proteomes" id="UP001165190"/>
    </source>
</evidence>
<dbReference type="Pfam" id="PF02992">
    <property type="entry name" value="Transposase_21"/>
    <property type="match status" value="1"/>
</dbReference>
<evidence type="ECO:0000256" key="1">
    <source>
        <dbReference type="SAM" id="MobiDB-lite"/>
    </source>
</evidence>
<accession>A0A9W7LNJ5</accession>